<comment type="pathway">
    <text evidence="3">Lipid metabolism; sphingolipid metabolism.</text>
</comment>
<reference evidence="16 17" key="1">
    <citation type="journal article" date="2023" name="Arcadia Sci">
        <title>De novo assembly of a long-read Amblyomma americanum tick genome.</title>
        <authorList>
            <person name="Chou S."/>
            <person name="Poskanzer K.E."/>
            <person name="Rollins M."/>
            <person name="Thuy-Boun P.S."/>
        </authorList>
    </citation>
    <scope>NUCLEOTIDE SEQUENCE [LARGE SCALE GENOMIC DNA]</scope>
    <source>
        <strain evidence="16">F_SG_1</strain>
        <tissue evidence="16">Salivary glands</tissue>
    </source>
</reference>
<keyword evidence="17" id="KW-1185">Reference proteome</keyword>
<comment type="subcellular location">
    <subcellularLocation>
        <location evidence="2">Endoplasmic reticulum membrane</location>
        <topology evidence="2">Multi-pass membrane protein</topology>
    </subcellularLocation>
    <subcellularLocation>
        <location evidence="1">Nucleus</location>
    </subcellularLocation>
</comment>
<evidence type="ECO:0000256" key="7">
    <source>
        <dbReference type="ARBA" id="ARBA00022824"/>
    </source>
</evidence>
<dbReference type="GO" id="GO:0003677">
    <property type="term" value="F:DNA binding"/>
    <property type="evidence" value="ECO:0007669"/>
    <property type="project" value="InterPro"/>
</dbReference>
<feature type="region of interest" description="Disordered" evidence="13">
    <location>
        <begin position="391"/>
        <end position="425"/>
    </location>
</feature>
<evidence type="ECO:0000256" key="2">
    <source>
        <dbReference type="ARBA" id="ARBA00004477"/>
    </source>
</evidence>
<keyword evidence="6 12" id="KW-0812">Transmembrane</keyword>
<feature type="compositionally biased region" description="Basic and acidic residues" evidence="13">
    <location>
        <begin position="391"/>
        <end position="416"/>
    </location>
</feature>
<dbReference type="InterPro" id="IPR001356">
    <property type="entry name" value="HD"/>
</dbReference>
<dbReference type="SMART" id="SM00724">
    <property type="entry name" value="TLC"/>
    <property type="match status" value="1"/>
</dbReference>
<name>A0AAQ4DUP7_AMBAM</name>
<dbReference type="GO" id="GO:0050291">
    <property type="term" value="F:sphingosine N-acyltransferase activity"/>
    <property type="evidence" value="ECO:0007669"/>
    <property type="project" value="InterPro"/>
</dbReference>
<dbReference type="FunFam" id="1.10.10.60:FF:000020">
    <property type="entry name" value="Ceramide synthase 5"/>
    <property type="match status" value="1"/>
</dbReference>
<dbReference type="InterPro" id="IPR016439">
    <property type="entry name" value="Lag1/Lac1-like"/>
</dbReference>
<dbReference type="SUPFAM" id="SSF46689">
    <property type="entry name" value="Homeodomain-like"/>
    <property type="match status" value="1"/>
</dbReference>
<keyword evidence="7" id="KW-0256">Endoplasmic reticulum</keyword>
<dbReference type="AlphaFoldDB" id="A0AAQ4DUP7"/>
<feature type="domain" description="TLC" evidence="15">
    <location>
        <begin position="184"/>
        <end position="385"/>
    </location>
</feature>
<dbReference type="PIRSF" id="PIRSF005225">
    <property type="entry name" value="LAG1_LAC1"/>
    <property type="match status" value="1"/>
</dbReference>
<sequence>MCKNATDSKDTWQFTDACDGDPQIVNRTSRSKSRIVSHESRANAAFILQLEMAGGVVQRFGKWFWNEDVWLPPNFTWADIKKTDKIKYAQFDDLYYGFLVALVLLVIRYTLERLVFTPLGVRLGLKQRVRKAPDNHVLEKAYLTNGKMGSQQVQGLARQLEWTERRVQRWIRQRVLQEKPCTLDKFTESTWRFTFYFSIFCYGLYTLSDKPWLYDTMHCWYDFPHHSVTNDLWWYYMIELGFYVSLTMSQFIDTKRKDFWQMFVHHILTIVLLSLSWACNLHRIGSLVLIVHDFADVPLEAAKMAKYVKRQRLADATFAVFTICWLVSRLGLYPYRVIYYTMFEAVKVIEMFAAYYIFNTLLTALQFLHIVWTWMIARMALQAITSNGVKDLRSDDESSSQEDEKAPQNSHDAGDFKRHKSRKAD</sequence>
<evidence type="ECO:0000256" key="14">
    <source>
        <dbReference type="SAM" id="Phobius"/>
    </source>
</evidence>
<evidence type="ECO:0000256" key="6">
    <source>
        <dbReference type="ARBA" id="ARBA00022692"/>
    </source>
</evidence>
<evidence type="ECO:0000313" key="17">
    <source>
        <dbReference type="Proteomes" id="UP001321473"/>
    </source>
</evidence>
<dbReference type="Proteomes" id="UP001321473">
    <property type="component" value="Unassembled WGS sequence"/>
</dbReference>
<evidence type="ECO:0000256" key="10">
    <source>
        <dbReference type="ARBA" id="ARBA00023136"/>
    </source>
</evidence>
<proteinExistence type="predicted"/>
<dbReference type="CDD" id="cd00086">
    <property type="entry name" value="homeodomain"/>
    <property type="match status" value="1"/>
</dbReference>
<organism evidence="16 17">
    <name type="scientific">Amblyomma americanum</name>
    <name type="common">Lone star tick</name>
    <dbReference type="NCBI Taxonomy" id="6943"/>
    <lineage>
        <taxon>Eukaryota</taxon>
        <taxon>Metazoa</taxon>
        <taxon>Ecdysozoa</taxon>
        <taxon>Arthropoda</taxon>
        <taxon>Chelicerata</taxon>
        <taxon>Arachnida</taxon>
        <taxon>Acari</taxon>
        <taxon>Parasitiformes</taxon>
        <taxon>Ixodida</taxon>
        <taxon>Ixodoidea</taxon>
        <taxon>Ixodidae</taxon>
        <taxon>Amblyomminae</taxon>
        <taxon>Amblyomma</taxon>
    </lineage>
</organism>
<dbReference type="GO" id="GO:0005789">
    <property type="term" value="C:endoplasmic reticulum membrane"/>
    <property type="evidence" value="ECO:0007669"/>
    <property type="project" value="UniProtKB-SubCell"/>
</dbReference>
<dbReference type="InterPro" id="IPR006634">
    <property type="entry name" value="TLC-dom"/>
</dbReference>
<dbReference type="InterPro" id="IPR009057">
    <property type="entry name" value="Homeodomain-like_sf"/>
</dbReference>
<comment type="caution">
    <text evidence="16">The sequence shown here is derived from an EMBL/GenBank/DDBJ whole genome shotgun (WGS) entry which is preliminary data.</text>
</comment>
<keyword evidence="8 14" id="KW-1133">Transmembrane helix</keyword>
<feature type="transmembrane region" description="Helical" evidence="14">
    <location>
        <begin position="233"/>
        <end position="252"/>
    </location>
</feature>
<dbReference type="PANTHER" id="PTHR12560:SF0">
    <property type="entry name" value="LD18904P"/>
    <property type="match status" value="1"/>
</dbReference>
<accession>A0AAQ4DUP7</accession>
<dbReference type="PROSITE" id="PS50922">
    <property type="entry name" value="TLC"/>
    <property type="match status" value="1"/>
</dbReference>
<evidence type="ECO:0000256" key="3">
    <source>
        <dbReference type="ARBA" id="ARBA00004760"/>
    </source>
</evidence>
<evidence type="ECO:0000256" key="1">
    <source>
        <dbReference type="ARBA" id="ARBA00004123"/>
    </source>
</evidence>
<feature type="transmembrane region" description="Helical" evidence="14">
    <location>
        <begin position="94"/>
        <end position="111"/>
    </location>
</feature>
<comment type="catalytic activity">
    <reaction evidence="11">
        <text>sphinganine + octadecanoyl-CoA = N-(octadecanoyl)-sphinganine + CoA + H(+)</text>
        <dbReference type="Rhea" id="RHEA:36547"/>
        <dbReference type="ChEBI" id="CHEBI:15378"/>
        <dbReference type="ChEBI" id="CHEBI:57287"/>
        <dbReference type="ChEBI" id="CHEBI:57394"/>
        <dbReference type="ChEBI" id="CHEBI:57817"/>
        <dbReference type="ChEBI" id="CHEBI:67033"/>
    </reaction>
    <physiologicalReaction direction="left-to-right" evidence="11">
        <dbReference type="Rhea" id="RHEA:36548"/>
    </physiologicalReaction>
</comment>
<dbReference type="EMBL" id="JARKHS020026599">
    <property type="protein sequence ID" value="KAK8766187.1"/>
    <property type="molecule type" value="Genomic_DNA"/>
</dbReference>
<evidence type="ECO:0000256" key="9">
    <source>
        <dbReference type="ARBA" id="ARBA00023098"/>
    </source>
</evidence>
<evidence type="ECO:0000256" key="8">
    <source>
        <dbReference type="ARBA" id="ARBA00022989"/>
    </source>
</evidence>
<gene>
    <name evidence="16" type="ORF">V5799_007031</name>
</gene>
<dbReference type="Pfam" id="PF03798">
    <property type="entry name" value="TRAM_LAG1_CLN8"/>
    <property type="match status" value="1"/>
</dbReference>
<evidence type="ECO:0000256" key="12">
    <source>
        <dbReference type="PROSITE-ProRule" id="PRU00205"/>
    </source>
</evidence>
<feature type="transmembrane region" description="Helical" evidence="14">
    <location>
        <begin position="353"/>
        <end position="377"/>
    </location>
</feature>
<feature type="transmembrane region" description="Helical" evidence="14">
    <location>
        <begin position="259"/>
        <end position="278"/>
    </location>
</feature>
<evidence type="ECO:0000256" key="4">
    <source>
        <dbReference type="ARBA" id="ARBA00004991"/>
    </source>
</evidence>
<keyword evidence="9" id="KW-0443">Lipid metabolism</keyword>
<comment type="pathway">
    <text evidence="4">Sphingolipid metabolism.</text>
</comment>
<keyword evidence="10 12" id="KW-0472">Membrane</keyword>
<dbReference type="GO" id="GO:0005634">
    <property type="term" value="C:nucleus"/>
    <property type="evidence" value="ECO:0007669"/>
    <property type="project" value="UniProtKB-SubCell"/>
</dbReference>
<evidence type="ECO:0000256" key="11">
    <source>
        <dbReference type="ARBA" id="ARBA00049036"/>
    </source>
</evidence>
<dbReference type="GO" id="GO:0046513">
    <property type="term" value="P:ceramide biosynthetic process"/>
    <property type="evidence" value="ECO:0007669"/>
    <property type="project" value="InterPro"/>
</dbReference>
<feature type="transmembrane region" description="Helical" evidence="14">
    <location>
        <begin position="313"/>
        <end position="333"/>
    </location>
</feature>
<dbReference type="PANTHER" id="PTHR12560">
    <property type="entry name" value="LONGEVITY ASSURANCE FACTOR 1 LAG1"/>
    <property type="match status" value="1"/>
</dbReference>
<evidence type="ECO:0000259" key="15">
    <source>
        <dbReference type="PROSITE" id="PS50922"/>
    </source>
</evidence>
<evidence type="ECO:0000256" key="5">
    <source>
        <dbReference type="ARBA" id="ARBA00022679"/>
    </source>
</evidence>
<keyword evidence="5" id="KW-0808">Transferase</keyword>
<protein>
    <recommendedName>
        <fullName evidence="15">TLC domain-containing protein</fullName>
    </recommendedName>
</protein>
<evidence type="ECO:0000256" key="13">
    <source>
        <dbReference type="SAM" id="MobiDB-lite"/>
    </source>
</evidence>
<dbReference type="Gene3D" id="1.10.10.60">
    <property type="entry name" value="Homeodomain-like"/>
    <property type="match status" value="1"/>
</dbReference>
<evidence type="ECO:0000313" key="16">
    <source>
        <dbReference type="EMBL" id="KAK8766187.1"/>
    </source>
</evidence>